<protein>
    <submittedName>
        <fullName evidence="1">Uncharacterized protein</fullName>
    </submittedName>
</protein>
<feature type="non-terminal residue" evidence="1">
    <location>
        <position position="1"/>
    </location>
</feature>
<proteinExistence type="predicted"/>
<dbReference type="EMBL" id="JAGKQM010000008">
    <property type="protein sequence ID" value="KAH0914831.1"/>
    <property type="molecule type" value="Genomic_DNA"/>
</dbReference>
<comment type="caution">
    <text evidence="1">The sequence shown here is derived from an EMBL/GenBank/DDBJ whole genome shotgun (WGS) entry which is preliminary data.</text>
</comment>
<keyword evidence="2" id="KW-1185">Reference proteome</keyword>
<evidence type="ECO:0000313" key="2">
    <source>
        <dbReference type="Proteomes" id="UP000824890"/>
    </source>
</evidence>
<accession>A0ABQ8CCP4</accession>
<organism evidence="1 2">
    <name type="scientific">Brassica napus</name>
    <name type="common">Rape</name>
    <dbReference type="NCBI Taxonomy" id="3708"/>
    <lineage>
        <taxon>Eukaryota</taxon>
        <taxon>Viridiplantae</taxon>
        <taxon>Streptophyta</taxon>
        <taxon>Embryophyta</taxon>
        <taxon>Tracheophyta</taxon>
        <taxon>Spermatophyta</taxon>
        <taxon>Magnoliopsida</taxon>
        <taxon>eudicotyledons</taxon>
        <taxon>Gunneridae</taxon>
        <taxon>Pentapetalae</taxon>
        <taxon>rosids</taxon>
        <taxon>malvids</taxon>
        <taxon>Brassicales</taxon>
        <taxon>Brassicaceae</taxon>
        <taxon>Brassiceae</taxon>
        <taxon>Brassica</taxon>
    </lineage>
</organism>
<sequence length="257" mass="29638">LYGYGLGQNLIHIRIRFRQRKRKRESLIHGIREAIEIVDGGVSGNSVDVWKLGVPIHAIRRMFDPSPANAPLSASLVHLFKIYKAGCWRNRTSAESSKHADRETLCIQTAKCHLLRLRRGRLQCRLIIEITNRFLFVPCSVPQELFKRYFLMDTLFDASSWEQLMCCHMVPEFQLAFQELQINPADQKIIPGGGELSANKRIEIQFKRGLDMTRGKGEHKLSQGTRADLGSSKAVLRSMLRWTDEFIILNKIYQFLR</sequence>
<dbReference type="Proteomes" id="UP000824890">
    <property type="component" value="Unassembled WGS sequence"/>
</dbReference>
<reference evidence="1 2" key="1">
    <citation type="submission" date="2021-05" db="EMBL/GenBank/DDBJ databases">
        <title>Genome Assembly of Synthetic Allotetraploid Brassica napus Reveals Homoeologous Exchanges between Subgenomes.</title>
        <authorList>
            <person name="Davis J.T."/>
        </authorList>
    </citation>
    <scope>NUCLEOTIDE SEQUENCE [LARGE SCALE GENOMIC DNA]</scope>
    <source>
        <strain evidence="2">cv. Da-Ae</strain>
        <tissue evidence="1">Seedling</tissue>
    </source>
</reference>
<evidence type="ECO:0000313" key="1">
    <source>
        <dbReference type="EMBL" id="KAH0914831.1"/>
    </source>
</evidence>
<name>A0ABQ8CCP4_BRANA</name>
<gene>
    <name evidence="1" type="ORF">HID58_029277</name>
</gene>